<evidence type="ECO:0000256" key="2">
    <source>
        <dbReference type="ARBA" id="ARBA00022692"/>
    </source>
</evidence>
<comment type="caution">
    <text evidence="7">The sequence shown here is derived from an EMBL/GenBank/DDBJ whole genome shotgun (WGS) entry which is preliminary data.</text>
</comment>
<protein>
    <submittedName>
        <fullName evidence="7">EamA/RhaT family transporter</fullName>
    </submittedName>
</protein>
<dbReference type="Pfam" id="PF00892">
    <property type="entry name" value="EamA"/>
    <property type="match status" value="2"/>
</dbReference>
<reference evidence="7 8" key="1">
    <citation type="submission" date="2018-11" db="EMBL/GenBank/DDBJ databases">
        <title>Vibrio LJC006 sp. nov., isolated from seawater during the bloom of the enteromorpha.</title>
        <authorList>
            <person name="Liang J."/>
        </authorList>
    </citation>
    <scope>NUCLEOTIDE SEQUENCE [LARGE SCALE GENOMIC DNA]</scope>
    <source>
        <strain evidence="7 8">LJC006</strain>
    </source>
</reference>
<feature type="transmembrane region" description="Helical" evidence="5">
    <location>
        <begin position="170"/>
        <end position="188"/>
    </location>
</feature>
<dbReference type="PANTHER" id="PTHR32322:SF9">
    <property type="entry name" value="AMINO-ACID METABOLITE EFFLUX PUMP-RELATED"/>
    <property type="match status" value="1"/>
</dbReference>
<gene>
    <name evidence="7" type="ORF">EES38_01000</name>
</gene>
<feature type="transmembrane region" description="Helical" evidence="5">
    <location>
        <begin position="62"/>
        <end position="82"/>
    </location>
</feature>
<dbReference type="OrthoDB" id="7158585at2"/>
<feature type="transmembrane region" description="Helical" evidence="5">
    <location>
        <begin position="203"/>
        <end position="222"/>
    </location>
</feature>
<keyword evidence="4 5" id="KW-0472">Membrane</keyword>
<sequence>MTFRHFLVVLIVVTVWAFNVIAIKLGVTELPPLFMTMLRFLVVAIIVVPFTRVNKAQFKSVAIQAVTFGFLHFSLLFVGTQYTDAGTAAVLVQLGTPFAMILAVFFLQEKLRVIQIAGITLSFIGVFCLSGSPSSSSPIALILLIISALGWAITNIVVKRSVPIHPLTMAGWMSFLAIPIVGLSSFAVEHDQIAMLMEASWKGWFAVLYSAIASSIFAYSLWYWLLKIYPVNKVVPYSLLNPVFAIFMGAWILGDSLNAYKLIGAALIIGGTFIAQVNLTSFINKRRAKKVSMSIE</sequence>
<dbReference type="InterPro" id="IPR037185">
    <property type="entry name" value="EmrE-like"/>
</dbReference>
<dbReference type="Gene3D" id="1.10.3730.20">
    <property type="match status" value="1"/>
</dbReference>
<dbReference type="GO" id="GO:0016020">
    <property type="term" value="C:membrane"/>
    <property type="evidence" value="ECO:0007669"/>
    <property type="project" value="UniProtKB-SubCell"/>
</dbReference>
<dbReference type="EMBL" id="RJVQ01000001">
    <property type="protein sequence ID" value="RQW64656.1"/>
    <property type="molecule type" value="Genomic_DNA"/>
</dbReference>
<dbReference type="InterPro" id="IPR000620">
    <property type="entry name" value="EamA_dom"/>
</dbReference>
<dbReference type="AlphaFoldDB" id="A0A3N9U8W0"/>
<proteinExistence type="predicted"/>
<accession>A0A3N9U8W0</accession>
<keyword evidence="3 5" id="KW-1133">Transmembrane helix</keyword>
<feature type="transmembrane region" description="Helical" evidence="5">
    <location>
        <begin position="32"/>
        <end position="50"/>
    </location>
</feature>
<dbReference type="InterPro" id="IPR050638">
    <property type="entry name" value="AA-Vitamin_Transporters"/>
</dbReference>
<feature type="domain" description="EamA" evidence="6">
    <location>
        <begin position="7"/>
        <end position="130"/>
    </location>
</feature>
<dbReference type="RefSeq" id="WP_124935305.1">
    <property type="nucleotide sequence ID" value="NZ_RJVQ01000001.1"/>
</dbReference>
<evidence type="ECO:0000256" key="4">
    <source>
        <dbReference type="ARBA" id="ARBA00023136"/>
    </source>
</evidence>
<evidence type="ECO:0000313" key="8">
    <source>
        <dbReference type="Proteomes" id="UP000281112"/>
    </source>
</evidence>
<feature type="transmembrane region" description="Helical" evidence="5">
    <location>
        <begin position="88"/>
        <end position="107"/>
    </location>
</feature>
<feature type="transmembrane region" description="Helical" evidence="5">
    <location>
        <begin position="259"/>
        <end position="283"/>
    </location>
</feature>
<dbReference type="SUPFAM" id="SSF103481">
    <property type="entry name" value="Multidrug resistance efflux transporter EmrE"/>
    <property type="match status" value="2"/>
</dbReference>
<keyword evidence="8" id="KW-1185">Reference proteome</keyword>
<evidence type="ECO:0000256" key="5">
    <source>
        <dbReference type="SAM" id="Phobius"/>
    </source>
</evidence>
<evidence type="ECO:0000313" key="7">
    <source>
        <dbReference type="EMBL" id="RQW64656.1"/>
    </source>
</evidence>
<feature type="domain" description="EamA" evidence="6">
    <location>
        <begin position="139"/>
        <end position="274"/>
    </location>
</feature>
<dbReference type="Proteomes" id="UP000281112">
    <property type="component" value="Unassembled WGS sequence"/>
</dbReference>
<evidence type="ECO:0000256" key="1">
    <source>
        <dbReference type="ARBA" id="ARBA00004141"/>
    </source>
</evidence>
<feature type="transmembrane region" description="Helical" evidence="5">
    <location>
        <begin position="138"/>
        <end position="158"/>
    </location>
</feature>
<keyword evidence="2 5" id="KW-0812">Transmembrane</keyword>
<feature type="transmembrane region" description="Helical" evidence="5">
    <location>
        <begin position="114"/>
        <end position="132"/>
    </location>
</feature>
<name>A0A3N9U8W0_9VIBR</name>
<organism evidence="7 8">
    <name type="scientific">Vibrio viridaestus</name>
    <dbReference type="NCBI Taxonomy" id="2487322"/>
    <lineage>
        <taxon>Bacteria</taxon>
        <taxon>Pseudomonadati</taxon>
        <taxon>Pseudomonadota</taxon>
        <taxon>Gammaproteobacteria</taxon>
        <taxon>Vibrionales</taxon>
        <taxon>Vibrionaceae</taxon>
        <taxon>Vibrio</taxon>
    </lineage>
</organism>
<evidence type="ECO:0000256" key="3">
    <source>
        <dbReference type="ARBA" id="ARBA00022989"/>
    </source>
</evidence>
<feature type="transmembrane region" description="Helical" evidence="5">
    <location>
        <begin position="234"/>
        <end position="253"/>
    </location>
</feature>
<evidence type="ECO:0000259" key="6">
    <source>
        <dbReference type="Pfam" id="PF00892"/>
    </source>
</evidence>
<dbReference type="PANTHER" id="PTHR32322">
    <property type="entry name" value="INNER MEMBRANE TRANSPORTER"/>
    <property type="match status" value="1"/>
</dbReference>
<comment type="subcellular location">
    <subcellularLocation>
        <location evidence="1">Membrane</location>
        <topology evidence="1">Multi-pass membrane protein</topology>
    </subcellularLocation>
</comment>